<proteinExistence type="predicted"/>
<sequence>MSVTLLLASLFSPTQSLKMPPEILTLLRNNGLEVLELFTMSNLFSYFSSKKKTPISEDVSHFVVGVSVFSYTELEDATRNFNPSQEQRIGGFGVVYYGAKPLNERESRGSAPRRGVHGAAAPGRVQGAEPLAGIENASEIQI</sequence>
<evidence type="ECO:0000256" key="2">
    <source>
        <dbReference type="ARBA" id="ARBA00022840"/>
    </source>
</evidence>
<dbReference type="Proteomes" id="UP000235145">
    <property type="component" value="Unassembled WGS sequence"/>
</dbReference>
<protein>
    <submittedName>
        <fullName evidence="4">Uncharacterized protein</fullName>
    </submittedName>
</protein>
<name>A0A9R1W252_LACSA</name>
<dbReference type="PANTHER" id="PTHR46008">
    <property type="entry name" value="LEAF RUST 10 DISEASE-RESISTANCE LOCUS RECEPTOR-LIKE PROTEIN KINASE-LIKE 1.4"/>
    <property type="match status" value="1"/>
</dbReference>
<evidence type="ECO:0000313" key="4">
    <source>
        <dbReference type="EMBL" id="KAJ0216073.1"/>
    </source>
</evidence>
<reference evidence="4 5" key="1">
    <citation type="journal article" date="2017" name="Nat. Commun.">
        <title>Genome assembly with in vitro proximity ligation data and whole-genome triplication in lettuce.</title>
        <authorList>
            <person name="Reyes-Chin-Wo S."/>
            <person name="Wang Z."/>
            <person name="Yang X."/>
            <person name="Kozik A."/>
            <person name="Arikit S."/>
            <person name="Song C."/>
            <person name="Xia L."/>
            <person name="Froenicke L."/>
            <person name="Lavelle D.O."/>
            <person name="Truco M.J."/>
            <person name="Xia R."/>
            <person name="Zhu S."/>
            <person name="Xu C."/>
            <person name="Xu H."/>
            <person name="Xu X."/>
            <person name="Cox K."/>
            <person name="Korf I."/>
            <person name="Meyers B.C."/>
            <person name="Michelmore R.W."/>
        </authorList>
    </citation>
    <scope>NUCLEOTIDE SEQUENCE [LARGE SCALE GENOMIC DNA]</scope>
    <source>
        <strain evidence="5">cv. Salinas</strain>
        <tissue evidence="4">Seedlings</tissue>
    </source>
</reference>
<dbReference type="AlphaFoldDB" id="A0A9R1W252"/>
<dbReference type="PANTHER" id="PTHR46008:SF25">
    <property type="entry name" value="PROTEIN KINASE DOMAIN-CONTAINING PROTEIN"/>
    <property type="match status" value="1"/>
</dbReference>
<keyword evidence="1" id="KW-0547">Nucleotide-binding</keyword>
<keyword evidence="3" id="KW-0732">Signal</keyword>
<evidence type="ECO:0000256" key="3">
    <source>
        <dbReference type="SAM" id="SignalP"/>
    </source>
</evidence>
<evidence type="ECO:0000256" key="1">
    <source>
        <dbReference type="ARBA" id="ARBA00022741"/>
    </source>
</evidence>
<accession>A0A9R1W252</accession>
<dbReference type="EMBL" id="NBSK02000003">
    <property type="protein sequence ID" value="KAJ0216073.1"/>
    <property type="molecule type" value="Genomic_DNA"/>
</dbReference>
<feature type="chain" id="PRO_5040156270" evidence="3">
    <location>
        <begin position="17"/>
        <end position="142"/>
    </location>
</feature>
<keyword evidence="2" id="KW-0067">ATP-binding</keyword>
<dbReference type="GO" id="GO:0005524">
    <property type="term" value="F:ATP binding"/>
    <property type="evidence" value="ECO:0007669"/>
    <property type="project" value="UniProtKB-KW"/>
</dbReference>
<keyword evidence="5" id="KW-1185">Reference proteome</keyword>
<comment type="caution">
    <text evidence="4">The sequence shown here is derived from an EMBL/GenBank/DDBJ whole genome shotgun (WGS) entry which is preliminary data.</text>
</comment>
<dbReference type="Gene3D" id="3.30.200.20">
    <property type="entry name" value="Phosphorylase Kinase, domain 1"/>
    <property type="match status" value="1"/>
</dbReference>
<feature type="signal peptide" evidence="3">
    <location>
        <begin position="1"/>
        <end position="16"/>
    </location>
</feature>
<gene>
    <name evidence="4" type="ORF">LSAT_V11C300124140</name>
</gene>
<organism evidence="4 5">
    <name type="scientific">Lactuca sativa</name>
    <name type="common">Garden lettuce</name>
    <dbReference type="NCBI Taxonomy" id="4236"/>
    <lineage>
        <taxon>Eukaryota</taxon>
        <taxon>Viridiplantae</taxon>
        <taxon>Streptophyta</taxon>
        <taxon>Embryophyta</taxon>
        <taxon>Tracheophyta</taxon>
        <taxon>Spermatophyta</taxon>
        <taxon>Magnoliopsida</taxon>
        <taxon>eudicotyledons</taxon>
        <taxon>Gunneridae</taxon>
        <taxon>Pentapetalae</taxon>
        <taxon>asterids</taxon>
        <taxon>campanulids</taxon>
        <taxon>Asterales</taxon>
        <taxon>Asteraceae</taxon>
        <taxon>Cichorioideae</taxon>
        <taxon>Cichorieae</taxon>
        <taxon>Lactucinae</taxon>
        <taxon>Lactuca</taxon>
    </lineage>
</organism>
<evidence type="ECO:0000313" key="5">
    <source>
        <dbReference type="Proteomes" id="UP000235145"/>
    </source>
</evidence>